<dbReference type="EnsemblPlants" id="AUR62008605-RA">
    <property type="protein sequence ID" value="AUR62008605-RA:cds"/>
    <property type="gene ID" value="AUR62008605"/>
</dbReference>
<dbReference type="Pfam" id="PF14244">
    <property type="entry name" value="Retrotran_gag_3"/>
    <property type="match status" value="1"/>
</dbReference>
<reference evidence="4" key="2">
    <citation type="submission" date="2021-03" db="UniProtKB">
        <authorList>
            <consortium name="EnsemblPlants"/>
        </authorList>
    </citation>
    <scope>IDENTIFICATION</scope>
</reference>
<feature type="domain" description="Retrovirus-related Pol polyprotein from transposon TNT 1-94-like beta-barrel" evidence="2">
    <location>
        <begin position="331"/>
        <end position="406"/>
    </location>
</feature>
<evidence type="ECO:0000259" key="1">
    <source>
        <dbReference type="Pfam" id="PF14244"/>
    </source>
</evidence>
<dbReference type="PANTHER" id="PTHR34222">
    <property type="entry name" value="GAG_PRE-INTEGRS DOMAIN-CONTAINING PROTEIN"/>
    <property type="match status" value="1"/>
</dbReference>
<evidence type="ECO:0000259" key="3">
    <source>
        <dbReference type="Pfam" id="PF25597"/>
    </source>
</evidence>
<feature type="domain" description="Retrotransposon Copia-like N-terminal" evidence="1">
    <location>
        <begin position="32"/>
        <end position="66"/>
    </location>
</feature>
<evidence type="ECO:0000313" key="4">
    <source>
        <dbReference type="EnsemblPlants" id="AUR62008605-RA:cds"/>
    </source>
</evidence>
<protein>
    <recommendedName>
        <fullName evidence="6">CCHC-type domain-containing protein</fullName>
    </recommendedName>
</protein>
<dbReference type="AlphaFoldDB" id="A0A803L9R6"/>
<dbReference type="InterPro" id="IPR057670">
    <property type="entry name" value="SH3_retrovirus"/>
</dbReference>
<dbReference type="Proteomes" id="UP000596660">
    <property type="component" value="Unplaced"/>
</dbReference>
<evidence type="ECO:0000259" key="2">
    <source>
        <dbReference type="Pfam" id="PF22936"/>
    </source>
</evidence>
<dbReference type="InterPro" id="IPR029472">
    <property type="entry name" value="Copia-like_N"/>
</dbReference>
<evidence type="ECO:0008006" key="6">
    <source>
        <dbReference type="Google" id="ProtNLM"/>
    </source>
</evidence>
<accession>A0A803L9R6</accession>
<dbReference type="InterPro" id="IPR054722">
    <property type="entry name" value="PolX-like_BBD"/>
</dbReference>
<organism evidence="4 5">
    <name type="scientific">Chenopodium quinoa</name>
    <name type="common">Quinoa</name>
    <dbReference type="NCBI Taxonomy" id="63459"/>
    <lineage>
        <taxon>Eukaryota</taxon>
        <taxon>Viridiplantae</taxon>
        <taxon>Streptophyta</taxon>
        <taxon>Embryophyta</taxon>
        <taxon>Tracheophyta</taxon>
        <taxon>Spermatophyta</taxon>
        <taxon>Magnoliopsida</taxon>
        <taxon>eudicotyledons</taxon>
        <taxon>Gunneridae</taxon>
        <taxon>Pentapetalae</taxon>
        <taxon>Caryophyllales</taxon>
        <taxon>Chenopodiaceae</taxon>
        <taxon>Chenopodioideae</taxon>
        <taxon>Atripliceae</taxon>
        <taxon>Chenopodium</taxon>
    </lineage>
</organism>
<evidence type="ECO:0000313" key="5">
    <source>
        <dbReference type="Proteomes" id="UP000596660"/>
    </source>
</evidence>
<keyword evidence="5" id="KW-1185">Reference proteome</keyword>
<dbReference type="Gramene" id="AUR62008605-RA">
    <property type="protein sequence ID" value="AUR62008605-RA:cds"/>
    <property type="gene ID" value="AUR62008605"/>
</dbReference>
<sequence>MGEPNTSSNLNPYKDPLFIVVNESAPTPLGNIMLDGNNYLKWSRSVRIALGAKDKLAFLDGKHPKPLQGPDEIQKWTRCDYMVRSWLLATMKPEIIEELEELPECACGAMSKCTCNVVKKVFKMQQNNKLMKFLMGLNSRYDQMKSNFLSVEPLIPVNKAYNLILQVERQKQIIGEMNNVGSKISALDANRQNQSLGAIENNQKKDYKKMRLEKQAKKCDHCGMRGHVKDECFKLLGYPEWFKNGKGKSTQRLASNILADVNAAMNDNPLESRESSGMKSDNTFIANVVQEVMKALEEKQKGGMSIQSNLAGKITVINAVNNEKNSSDNTWLIDSGASDHMTGNKNILHNLKTLDKRIRVGLLDGTIKVVSEIGSVRINPNVVLNDVFYVDDFKHNLLFVGKLVEKTDLRLLFDRYGCLLQDPSTDQNVKLMKKEPEYSHLRVIGSLCYASPHKKPGDKFAPRGLRCIMLGYPYNQKGYKLMELETRKIFVSRDVVFKEKIFPFLVTNEDNGVVRGLIKDLSEIEDEIDILEQEEIDNNLNADNDDGQELTAKLIEEVPMEHVVAAASAVGKVEVAAIVGGDASPDPYSSQPVYMDIFRSII</sequence>
<dbReference type="Pfam" id="PF22936">
    <property type="entry name" value="Pol_BBD"/>
    <property type="match status" value="1"/>
</dbReference>
<dbReference type="PANTHER" id="PTHR34222:SF99">
    <property type="entry name" value="PROTEIN, PUTATIVE-RELATED"/>
    <property type="match status" value="1"/>
</dbReference>
<name>A0A803L9R6_CHEQI</name>
<reference evidence="4" key="1">
    <citation type="journal article" date="2017" name="Nature">
        <title>The genome of Chenopodium quinoa.</title>
        <authorList>
            <person name="Jarvis D.E."/>
            <person name="Ho Y.S."/>
            <person name="Lightfoot D.J."/>
            <person name="Schmoeckel S.M."/>
            <person name="Li B."/>
            <person name="Borm T.J.A."/>
            <person name="Ohyanagi H."/>
            <person name="Mineta K."/>
            <person name="Michell C.T."/>
            <person name="Saber N."/>
            <person name="Kharbatia N.M."/>
            <person name="Rupper R.R."/>
            <person name="Sharp A.R."/>
            <person name="Dally N."/>
            <person name="Boughton B.A."/>
            <person name="Woo Y.H."/>
            <person name="Gao G."/>
            <person name="Schijlen E.G.W.M."/>
            <person name="Guo X."/>
            <person name="Momin A.A."/>
            <person name="Negrao S."/>
            <person name="Al-Babili S."/>
            <person name="Gehring C."/>
            <person name="Roessner U."/>
            <person name="Jung C."/>
            <person name="Murphy K."/>
            <person name="Arold S.T."/>
            <person name="Gojobori T."/>
            <person name="van der Linden C.G."/>
            <person name="van Loo E.N."/>
            <person name="Jellen E.N."/>
            <person name="Maughan P.J."/>
            <person name="Tester M."/>
        </authorList>
    </citation>
    <scope>NUCLEOTIDE SEQUENCE [LARGE SCALE GENOMIC DNA]</scope>
    <source>
        <strain evidence="4">cv. PI 614886</strain>
    </source>
</reference>
<dbReference type="Pfam" id="PF25597">
    <property type="entry name" value="SH3_retrovirus"/>
    <property type="match status" value="1"/>
</dbReference>
<feature type="domain" description="Retroviral polymerase SH3-like" evidence="3">
    <location>
        <begin position="446"/>
        <end position="507"/>
    </location>
</feature>
<proteinExistence type="predicted"/>